<organism evidence="2 3">
    <name type="scientific">Stutzerimonas stutzeri</name>
    <name type="common">Pseudomonas stutzeri</name>
    <dbReference type="NCBI Taxonomy" id="316"/>
    <lineage>
        <taxon>Bacteria</taxon>
        <taxon>Pseudomonadati</taxon>
        <taxon>Pseudomonadota</taxon>
        <taxon>Gammaproteobacteria</taxon>
        <taxon>Pseudomonadales</taxon>
        <taxon>Pseudomonadaceae</taxon>
        <taxon>Stutzerimonas</taxon>
    </lineage>
</organism>
<dbReference type="EMBL" id="CP007509">
    <property type="protein sequence ID" value="AHY42991.1"/>
    <property type="molecule type" value="Genomic_DNA"/>
</dbReference>
<dbReference type="GO" id="GO:0016874">
    <property type="term" value="F:ligase activity"/>
    <property type="evidence" value="ECO:0007669"/>
    <property type="project" value="UniProtKB-KW"/>
</dbReference>
<dbReference type="Proteomes" id="UP000025238">
    <property type="component" value="Chromosome"/>
</dbReference>
<sequence length="307" mass="34407">MPAKRKSTERSQVGGIGISNPQRVIDEASGTTKIALAEYYLSVADWLVPHLAGRPLSIVRAPEGIGGESFFQRHCGRLKMPHMRALPKGLDPEHARLIQADNITAVLEAVQMGSVEFHTWNARSDRIERPDRVIFDLDPDPALPWTSMVEATELTLALLDELGLRAFLKTSGGRGMHVVVPIERRHDWDCVRSFARSVTERLARESSKLIVDKMGPQNRVGRIFVDYLRNQKGASTVAAYSVRARPGLGVSLPVSVEQVRRLEGADQWRLGNVRDYLNERSDDPWADYGNTRQRLGRELLDRLREGG</sequence>
<feature type="domain" description="DNA ligase D polymerase" evidence="1">
    <location>
        <begin position="32"/>
        <end position="285"/>
    </location>
</feature>
<dbReference type="NCBIfam" id="TIGR02778">
    <property type="entry name" value="ligD_pol"/>
    <property type="match status" value="1"/>
</dbReference>
<dbReference type="KEGG" id="pstu:UIB01_11115"/>
<evidence type="ECO:0000259" key="1">
    <source>
        <dbReference type="Pfam" id="PF21686"/>
    </source>
</evidence>
<reference evidence="2 3" key="1">
    <citation type="submission" date="2014-03" db="EMBL/GenBank/DDBJ databases">
        <title>Complete genome sequence of Pseudomonas stutzeri 19SMN4.</title>
        <authorList>
            <person name="Brunet-Galmes I."/>
            <person name="Nogales B."/>
            <person name="Busquets A."/>
            <person name="Pena A."/>
            <person name="Gomila M."/>
            <person name="Garcia-Valdes E."/>
            <person name="Lalucat J."/>
            <person name="Bennasar A."/>
            <person name="Bosch R."/>
        </authorList>
    </citation>
    <scope>NUCLEOTIDE SEQUENCE [LARGE SCALE GENOMIC DNA]</scope>
    <source>
        <strain evidence="2 3">19SMN4</strain>
    </source>
</reference>
<evidence type="ECO:0000313" key="2">
    <source>
        <dbReference type="EMBL" id="AHY42991.1"/>
    </source>
</evidence>
<dbReference type="PANTHER" id="PTHR42705:SF2">
    <property type="entry name" value="BIFUNCTIONAL NON-HOMOLOGOUS END JOINING PROTEIN LIGD"/>
    <property type="match status" value="1"/>
</dbReference>
<accession>A0A023WSP6</accession>
<evidence type="ECO:0000313" key="3">
    <source>
        <dbReference type="Proteomes" id="UP000025238"/>
    </source>
</evidence>
<dbReference type="Gene3D" id="3.90.920.10">
    <property type="entry name" value="DNA primase, PRIM domain"/>
    <property type="match status" value="1"/>
</dbReference>
<dbReference type="PATRIC" id="fig|316.97.peg.2223"/>
<name>A0A023WSP6_STUST</name>
<protein>
    <submittedName>
        <fullName evidence="2">ATP-dependent DNA ligase</fullName>
    </submittedName>
</protein>
<gene>
    <name evidence="2" type="ORF">UIB01_11115</name>
</gene>
<dbReference type="CDD" id="cd04862">
    <property type="entry name" value="PaeLigD_Pol_like"/>
    <property type="match status" value="1"/>
</dbReference>
<dbReference type="InterPro" id="IPR052171">
    <property type="entry name" value="NHEJ_LigD"/>
</dbReference>
<dbReference type="Pfam" id="PF21686">
    <property type="entry name" value="LigD_Prim-Pol"/>
    <property type="match status" value="1"/>
</dbReference>
<dbReference type="PANTHER" id="PTHR42705">
    <property type="entry name" value="BIFUNCTIONAL NON-HOMOLOGOUS END JOINING PROTEIN LIGD"/>
    <property type="match status" value="1"/>
</dbReference>
<keyword evidence="2" id="KW-0436">Ligase</keyword>
<dbReference type="InterPro" id="IPR014145">
    <property type="entry name" value="LigD_pol_dom"/>
</dbReference>
<dbReference type="OrthoDB" id="9802472at2"/>
<dbReference type="InterPro" id="IPR033651">
    <property type="entry name" value="PaeLigD_Pol-like"/>
</dbReference>
<proteinExistence type="predicted"/>
<dbReference type="SUPFAM" id="SSF56747">
    <property type="entry name" value="Prim-pol domain"/>
    <property type="match status" value="1"/>
</dbReference>
<dbReference type="AlphaFoldDB" id="A0A023WSP6"/>